<dbReference type="InterPro" id="IPR050482">
    <property type="entry name" value="Sensor_HK_TwoCompSys"/>
</dbReference>
<evidence type="ECO:0000259" key="16">
    <source>
        <dbReference type="PROSITE" id="PS50109"/>
    </source>
</evidence>
<dbReference type="InterPro" id="IPR016380">
    <property type="entry name" value="Sig_transdc_His_kin_NarX/NarQ"/>
</dbReference>
<dbReference type="InterPro" id="IPR011712">
    <property type="entry name" value="Sig_transdc_His_kin_sub3_dim/P"/>
</dbReference>
<evidence type="ECO:0000256" key="9">
    <source>
        <dbReference type="ARBA" id="ARBA00022777"/>
    </source>
</evidence>
<keyword evidence="10 14" id="KW-0067">ATP-binding</keyword>
<evidence type="ECO:0000256" key="13">
    <source>
        <dbReference type="ARBA" id="ARBA00023136"/>
    </source>
</evidence>
<dbReference type="PROSITE" id="PS50885">
    <property type="entry name" value="HAMP"/>
    <property type="match status" value="1"/>
</dbReference>
<proteinExistence type="predicted"/>
<keyword evidence="6 14" id="KW-0808">Transferase</keyword>
<dbReference type="InterPro" id="IPR036890">
    <property type="entry name" value="HATPase_C_sf"/>
</dbReference>
<feature type="transmembrane region" description="Helical" evidence="15">
    <location>
        <begin position="222"/>
        <end position="239"/>
    </location>
</feature>
<evidence type="ECO:0000256" key="3">
    <source>
        <dbReference type="ARBA" id="ARBA00022475"/>
    </source>
</evidence>
<dbReference type="EMBL" id="CP000082">
    <property type="protein sequence ID" value="AAZ18463.1"/>
    <property type="molecule type" value="Genomic_DNA"/>
</dbReference>
<comment type="catalytic activity">
    <reaction evidence="1 14">
        <text>ATP + protein L-histidine = ADP + protein N-phospho-L-histidine.</text>
        <dbReference type="EC" id="2.7.13.3"/>
    </reaction>
</comment>
<dbReference type="STRING" id="259536.Psyc_0603"/>
<dbReference type="GO" id="GO:0000155">
    <property type="term" value="F:phosphorelay sensor kinase activity"/>
    <property type="evidence" value="ECO:0007669"/>
    <property type="project" value="UniProtKB-UniRule"/>
</dbReference>
<dbReference type="Proteomes" id="UP000000546">
    <property type="component" value="Chromosome"/>
</dbReference>
<dbReference type="EC" id="2.7.13.3" evidence="14"/>
<dbReference type="InterPro" id="IPR003660">
    <property type="entry name" value="HAMP_dom"/>
</dbReference>
<dbReference type="Gene3D" id="1.20.5.1930">
    <property type="match status" value="1"/>
</dbReference>
<dbReference type="Pfam" id="PF02518">
    <property type="entry name" value="HATPase_c"/>
    <property type="match status" value="1"/>
</dbReference>
<keyword evidence="12 14" id="KW-0902">Two-component regulatory system</keyword>
<evidence type="ECO:0000256" key="14">
    <source>
        <dbReference type="PIRNR" id="PIRNR003167"/>
    </source>
</evidence>
<dbReference type="InterPro" id="IPR005467">
    <property type="entry name" value="His_kinase_dom"/>
</dbReference>
<dbReference type="CDD" id="cd16917">
    <property type="entry name" value="HATPase_UhpB-NarQ-NarX-like"/>
    <property type="match status" value="1"/>
</dbReference>
<feature type="transmembrane region" description="Helical" evidence="15">
    <location>
        <begin position="33"/>
        <end position="57"/>
    </location>
</feature>
<dbReference type="Gene3D" id="6.10.340.10">
    <property type="match status" value="1"/>
</dbReference>
<keyword evidence="3 14" id="KW-1003">Cell membrane</keyword>
<keyword evidence="19" id="KW-1185">Reference proteome</keyword>
<evidence type="ECO:0000256" key="7">
    <source>
        <dbReference type="ARBA" id="ARBA00022692"/>
    </source>
</evidence>
<evidence type="ECO:0000313" key="19">
    <source>
        <dbReference type="Proteomes" id="UP000000546"/>
    </source>
</evidence>
<keyword evidence="5" id="KW-0597">Phosphoprotein</keyword>
<sequence length="707" mass="80260">MLPNHYSPSCFLIGKSLLIMNSRLLRHSLPLHAWGAIFTISILCFISTLGGGMLAWVSETDAQAINTAGSIRMATYRISFQLATNFSENNPFDLNIGLKKNDLEGKKEGTENVKGENRIGEQDKLSPIRKEKTEEISTLIEDMESRLAELHDYQLANANDNEGINNQLKQIESQWFRELKPALLSQDAQKFYIVSFKYIEDVDSFVNELQYRNEQRQTWQQILQIVSLVLTVIIMLVGMQRLRQNVLIPVQQLIKANYKFKQGKRNTKVSISGYTEFNALGDSFNDMASTIETHQRSLESEVQIKTQHLVKANQVLSLFYDFSKSLTTSQVSLYRLDTLITDFGKILPHLEFTLCIQNKFINNKNAIILHGEKMKELCKKLNCDNCLTKEGVYTKSYPIAHQKVEFGELKVRPKSVLLINSTLFPNNNDGNTPSSQRIQIAKEGRTFFESEIGSELDLENNELIVALTNLISTALSLRKQRQQEHQLILFEERSTIARELHDSLAQSLSYLKIQISVLERHLKNGSDEQNEASVRQHIDQIKAGLSSAYQQLRDLLITFRLTIDNDNFDEALHEAANEFALKGKFEITVSNRVMTLNLSATEQIDLIQIAREALSNISRHAQAENVEIDLGYDDEDKYIVMTIVDNGVGISGTVDQTQHHGLMIMKERAHNLGGELIVSNNESQGTTITAKFAPNFFDENISKEAYL</sequence>
<dbReference type="InterPro" id="IPR003594">
    <property type="entry name" value="HATPase_dom"/>
</dbReference>
<dbReference type="PANTHER" id="PTHR24421:SF10">
    <property type="entry name" value="NITRATE_NITRITE SENSOR PROTEIN NARQ"/>
    <property type="match status" value="1"/>
</dbReference>
<evidence type="ECO:0000256" key="15">
    <source>
        <dbReference type="SAM" id="Phobius"/>
    </source>
</evidence>
<dbReference type="InterPro" id="IPR029095">
    <property type="entry name" value="NarX-like_N"/>
</dbReference>
<keyword evidence="9 14" id="KW-0418">Kinase</keyword>
<dbReference type="GO" id="GO:0005886">
    <property type="term" value="C:plasma membrane"/>
    <property type="evidence" value="ECO:0007669"/>
    <property type="project" value="UniProtKB-SubCell"/>
</dbReference>
<evidence type="ECO:0000256" key="8">
    <source>
        <dbReference type="ARBA" id="ARBA00022741"/>
    </source>
</evidence>
<evidence type="ECO:0000256" key="12">
    <source>
        <dbReference type="ARBA" id="ARBA00023012"/>
    </source>
</evidence>
<name>Q4FU45_PSYA2</name>
<evidence type="ECO:0000256" key="6">
    <source>
        <dbReference type="ARBA" id="ARBA00022679"/>
    </source>
</evidence>
<dbReference type="GO" id="GO:0005524">
    <property type="term" value="F:ATP binding"/>
    <property type="evidence" value="ECO:0007669"/>
    <property type="project" value="UniProtKB-UniRule"/>
</dbReference>
<dbReference type="Gene3D" id="1.20.120.960">
    <property type="entry name" value="Histidine kinase NarX, sensor domain"/>
    <property type="match status" value="1"/>
</dbReference>
<dbReference type="AlphaFoldDB" id="Q4FU45"/>
<evidence type="ECO:0000313" key="18">
    <source>
        <dbReference type="EMBL" id="AAZ18463.1"/>
    </source>
</evidence>
<dbReference type="GO" id="GO:0046983">
    <property type="term" value="F:protein dimerization activity"/>
    <property type="evidence" value="ECO:0007669"/>
    <property type="project" value="UniProtKB-UniRule"/>
</dbReference>
<evidence type="ECO:0000256" key="4">
    <source>
        <dbReference type="ARBA" id="ARBA00022519"/>
    </source>
</evidence>
<dbReference type="Pfam" id="PF07730">
    <property type="entry name" value="HisKA_3"/>
    <property type="match status" value="1"/>
</dbReference>
<keyword evidence="8 14" id="KW-0547">Nucleotide-binding</keyword>
<dbReference type="PANTHER" id="PTHR24421">
    <property type="entry name" value="NITRATE/NITRITE SENSOR PROTEIN NARX-RELATED"/>
    <property type="match status" value="1"/>
</dbReference>
<accession>Q4FU45</accession>
<evidence type="ECO:0000256" key="10">
    <source>
        <dbReference type="ARBA" id="ARBA00022840"/>
    </source>
</evidence>
<dbReference type="SUPFAM" id="SSF55874">
    <property type="entry name" value="ATPase domain of HSP90 chaperone/DNA topoisomerase II/histidine kinase"/>
    <property type="match status" value="1"/>
</dbReference>
<dbReference type="Pfam" id="PF13675">
    <property type="entry name" value="PilJ"/>
    <property type="match status" value="1"/>
</dbReference>
<evidence type="ECO:0000256" key="2">
    <source>
        <dbReference type="ARBA" id="ARBA00004429"/>
    </source>
</evidence>
<dbReference type="SMART" id="SM00387">
    <property type="entry name" value="HATPase_c"/>
    <property type="match status" value="1"/>
</dbReference>
<evidence type="ECO:0000259" key="17">
    <source>
        <dbReference type="PROSITE" id="PS50885"/>
    </source>
</evidence>
<dbReference type="PROSITE" id="PS50109">
    <property type="entry name" value="HIS_KIN"/>
    <property type="match status" value="1"/>
</dbReference>
<evidence type="ECO:0000256" key="11">
    <source>
        <dbReference type="ARBA" id="ARBA00022989"/>
    </source>
</evidence>
<gene>
    <name evidence="18" type="primary">narX</name>
    <name evidence="18" type="ordered locus">Psyc_0603</name>
</gene>
<keyword evidence="11 15" id="KW-1133">Transmembrane helix</keyword>
<keyword evidence="7 15" id="KW-0812">Transmembrane</keyword>
<keyword evidence="4 14" id="KW-0997">Cell inner membrane</keyword>
<feature type="domain" description="Histidine kinase" evidence="16">
    <location>
        <begin position="495"/>
        <end position="696"/>
    </location>
</feature>
<dbReference type="InterPro" id="IPR042295">
    <property type="entry name" value="NarX-like_N_sf"/>
</dbReference>
<dbReference type="eggNOG" id="COG3850">
    <property type="taxonomic scope" value="Bacteria"/>
</dbReference>
<reference evidence="18 19" key="1">
    <citation type="journal article" date="2010" name="Appl. Environ. Microbiol.">
        <title>The genome sequence of Psychrobacter arcticus 273-4, a psychroactive Siberian permafrost bacterium, reveals mechanisms for adaptation to low-temperature growth.</title>
        <authorList>
            <person name="Ayala-del-Rio H.L."/>
            <person name="Chain P.S."/>
            <person name="Grzymski J.J."/>
            <person name="Ponder M.A."/>
            <person name="Ivanova N."/>
            <person name="Bergholz P.W."/>
            <person name="Di Bartolo G."/>
            <person name="Hauser L."/>
            <person name="Land M."/>
            <person name="Bakermans C."/>
            <person name="Rodrigues D."/>
            <person name="Klappenbach J."/>
            <person name="Zarka D."/>
            <person name="Larimer F."/>
            <person name="Richardson P."/>
            <person name="Murray A."/>
            <person name="Thomashow M."/>
            <person name="Tiedje J.M."/>
        </authorList>
    </citation>
    <scope>NUCLEOTIDE SEQUENCE [LARGE SCALE GENOMIC DNA]</scope>
    <source>
        <strain evidence="19">DSM 17307 / VKM B-2377 / 273-4</strain>
    </source>
</reference>
<organism evidence="18 19">
    <name type="scientific">Psychrobacter arcticus (strain DSM 17307 / VKM B-2377 / 273-4)</name>
    <dbReference type="NCBI Taxonomy" id="259536"/>
    <lineage>
        <taxon>Bacteria</taxon>
        <taxon>Pseudomonadati</taxon>
        <taxon>Pseudomonadota</taxon>
        <taxon>Gammaproteobacteria</taxon>
        <taxon>Moraxellales</taxon>
        <taxon>Moraxellaceae</taxon>
        <taxon>Psychrobacter</taxon>
    </lineage>
</organism>
<evidence type="ECO:0000256" key="1">
    <source>
        <dbReference type="ARBA" id="ARBA00000085"/>
    </source>
</evidence>
<comment type="subcellular location">
    <subcellularLocation>
        <location evidence="2">Cell inner membrane</location>
        <topology evidence="2">Multi-pass membrane protein</topology>
    </subcellularLocation>
</comment>
<protein>
    <recommendedName>
        <fullName evidence="14">Sensor protein</fullName>
        <ecNumber evidence="14">2.7.13.3</ecNumber>
    </recommendedName>
</protein>
<feature type="domain" description="HAMP" evidence="17">
    <location>
        <begin position="244"/>
        <end position="296"/>
    </location>
</feature>
<dbReference type="Gene3D" id="3.30.565.10">
    <property type="entry name" value="Histidine kinase-like ATPase, C-terminal domain"/>
    <property type="match status" value="1"/>
</dbReference>
<dbReference type="KEGG" id="par:Psyc_0603"/>
<keyword evidence="13 14" id="KW-0472">Membrane</keyword>
<evidence type="ECO:0000256" key="5">
    <source>
        <dbReference type="ARBA" id="ARBA00022553"/>
    </source>
</evidence>
<dbReference type="HOGENOM" id="CLU_000445_20_10_6"/>
<dbReference type="PIRSF" id="PIRSF003167">
    <property type="entry name" value="STHK_NarX/NarQ"/>
    <property type="match status" value="1"/>
</dbReference>